<sequence>METIYQEYLKLNIDGSLIGLERGADENNYFCTPEGAGIIGWAGVDGIHFCFVRGFGEMVFAVSPMNAPGGSYVHPLARDFKDFLRLLLACGHTAALEQAWCWEQEQFDEFLRKNAPADEQSAALHILREKMSLTPMAQPFAYIKALQDGFDYRTIPYTEDYYDAVHADSPIPEWKVYFDGSFWGHHGRERAGTEISLNRQIAWEDEVWTVPAIYACGKGLIVDFCLQVPAERIRAFPEQWNLSADGGGAGLTVERRMRIDAENPLAVNINPTVVLNGAELSSSHGCGLCWNPCLPEGNGLEAWSVMRHYGLDLGQGYVVWRGAFPWKTKRRPQIKTLGVRLAREPVSIPGPRFRVSLPGAQMALIHPSTGESLLLTVREYERRELSAEHFNDPDLEFPRHLIMMSYTLSPDLPDQAFTVEDCAPGDRPRQKHTDPRAPQATGDVCCIGIIGSADAAAAIVLGNGNQGKLRAACSALHFEPAKDVEWRMIFYEKTRRDIMAELL</sequence>
<dbReference type="Proteomes" id="UP000183995">
    <property type="component" value="Unassembled WGS sequence"/>
</dbReference>
<dbReference type="RefSeq" id="WP_073080442.1">
    <property type="nucleotide sequence ID" value="NZ_FQXV01000011.1"/>
</dbReference>
<dbReference type="EMBL" id="FQXV01000011">
    <property type="protein sequence ID" value="SHI16332.1"/>
    <property type="molecule type" value="Genomic_DNA"/>
</dbReference>
<keyword evidence="2" id="KW-1185">Reference proteome</keyword>
<protein>
    <submittedName>
        <fullName evidence="1">Uncharacterized protein</fullName>
    </submittedName>
</protein>
<evidence type="ECO:0000313" key="1">
    <source>
        <dbReference type="EMBL" id="SHI16332.1"/>
    </source>
</evidence>
<gene>
    <name evidence="1" type="ORF">SAMN02745823_02918</name>
</gene>
<organism evidence="1 2">
    <name type="scientific">Sporobacter termitidis DSM 10068</name>
    <dbReference type="NCBI Taxonomy" id="1123282"/>
    <lineage>
        <taxon>Bacteria</taxon>
        <taxon>Bacillati</taxon>
        <taxon>Bacillota</taxon>
        <taxon>Clostridia</taxon>
        <taxon>Eubacteriales</taxon>
        <taxon>Oscillospiraceae</taxon>
        <taxon>Sporobacter</taxon>
    </lineage>
</organism>
<accession>A0A1M5YW90</accession>
<name>A0A1M5YW90_9FIRM</name>
<evidence type="ECO:0000313" key="2">
    <source>
        <dbReference type="Proteomes" id="UP000183995"/>
    </source>
</evidence>
<reference evidence="1 2" key="1">
    <citation type="submission" date="2016-11" db="EMBL/GenBank/DDBJ databases">
        <authorList>
            <person name="Jaros S."/>
            <person name="Januszkiewicz K."/>
            <person name="Wedrychowicz H."/>
        </authorList>
    </citation>
    <scope>NUCLEOTIDE SEQUENCE [LARGE SCALE GENOMIC DNA]</scope>
    <source>
        <strain evidence="1 2">DSM 10068</strain>
    </source>
</reference>
<dbReference type="STRING" id="1123282.SAMN02745823_02918"/>
<proteinExistence type="predicted"/>
<dbReference type="AlphaFoldDB" id="A0A1M5YW90"/>
<dbReference type="OrthoDB" id="2049136at2"/>